<dbReference type="AlphaFoldDB" id="A0A2B7X8I9"/>
<keyword evidence="3" id="KW-1185">Reference proteome</keyword>
<comment type="caution">
    <text evidence="2">The sequence shown here is derived from an EMBL/GenBank/DDBJ whole genome shotgun (WGS) entry which is preliminary data.</text>
</comment>
<sequence length="140" mass="15636">MKLATLFTSACLLVAAIASPIAQPQPVDVDVDVDKVDAQGQSPNPANIILDQIMFAPPYNWKPGLRLLGVVDTTYNYPQERPSVEFAYFLKLRCNSHPRCKSIAGVRRNGQWIGYIFTTPATRADFVRDYIYSDSFAFTS</sequence>
<evidence type="ECO:0000313" key="3">
    <source>
        <dbReference type="Proteomes" id="UP000224080"/>
    </source>
</evidence>
<evidence type="ECO:0000256" key="1">
    <source>
        <dbReference type="SAM" id="SignalP"/>
    </source>
</evidence>
<feature type="signal peptide" evidence="1">
    <location>
        <begin position="1"/>
        <end position="18"/>
    </location>
</feature>
<evidence type="ECO:0000313" key="2">
    <source>
        <dbReference type="EMBL" id="PGH07984.1"/>
    </source>
</evidence>
<protein>
    <submittedName>
        <fullName evidence="2">Uncharacterized protein</fullName>
    </submittedName>
</protein>
<gene>
    <name evidence="2" type="ORF">GX51_01424</name>
</gene>
<dbReference type="EMBL" id="PDNC01000011">
    <property type="protein sequence ID" value="PGH07984.1"/>
    <property type="molecule type" value="Genomic_DNA"/>
</dbReference>
<organism evidence="2 3">
    <name type="scientific">Blastomyces parvus</name>
    <dbReference type="NCBI Taxonomy" id="2060905"/>
    <lineage>
        <taxon>Eukaryota</taxon>
        <taxon>Fungi</taxon>
        <taxon>Dikarya</taxon>
        <taxon>Ascomycota</taxon>
        <taxon>Pezizomycotina</taxon>
        <taxon>Eurotiomycetes</taxon>
        <taxon>Eurotiomycetidae</taxon>
        <taxon>Onygenales</taxon>
        <taxon>Ajellomycetaceae</taxon>
        <taxon>Blastomyces</taxon>
    </lineage>
</organism>
<feature type="chain" id="PRO_5012473855" evidence="1">
    <location>
        <begin position="19"/>
        <end position="140"/>
    </location>
</feature>
<dbReference type="Proteomes" id="UP000224080">
    <property type="component" value="Unassembled WGS sequence"/>
</dbReference>
<reference evidence="2 3" key="1">
    <citation type="submission" date="2017-10" db="EMBL/GenBank/DDBJ databases">
        <title>Comparative genomics in systemic dimorphic fungi from Ajellomycetaceae.</title>
        <authorList>
            <person name="Munoz J.F."/>
            <person name="Mcewen J.G."/>
            <person name="Clay O.K."/>
            <person name="Cuomo C.A."/>
        </authorList>
    </citation>
    <scope>NUCLEOTIDE SEQUENCE [LARGE SCALE GENOMIC DNA]</scope>
    <source>
        <strain evidence="2 3">UAMH130</strain>
    </source>
</reference>
<keyword evidence="1" id="KW-0732">Signal</keyword>
<accession>A0A2B7X8I9</accession>
<proteinExistence type="predicted"/>
<name>A0A2B7X8I9_9EURO</name>